<feature type="domain" description="Glycan binding protein Y3-like" evidence="1">
    <location>
        <begin position="79"/>
        <end position="169"/>
    </location>
</feature>
<dbReference type="OrthoDB" id="2925523at2759"/>
<organism evidence="2 3">
    <name type="scientific">Macrolepiota fuliginosa MF-IS2</name>
    <dbReference type="NCBI Taxonomy" id="1400762"/>
    <lineage>
        <taxon>Eukaryota</taxon>
        <taxon>Fungi</taxon>
        <taxon>Dikarya</taxon>
        <taxon>Basidiomycota</taxon>
        <taxon>Agaricomycotina</taxon>
        <taxon>Agaricomycetes</taxon>
        <taxon>Agaricomycetidae</taxon>
        <taxon>Agaricales</taxon>
        <taxon>Agaricineae</taxon>
        <taxon>Agaricaceae</taxon>
        <taxon>Macrolepiota</taxon>
    </lineage>
</organism>
<proteinExistence type="predicted"/>
<name>A0A9P5X1B1_9AGAR</name>
<comment type="caution">
    <text evidence="2">The sequence shown here is derived from an EMBL/GenBank/DDBJ whole genome shotgun (WGS) entry which is preliminary data.</text>
</comment>
<protein>
    <recommendedName>
        <fullName evidence="1">Glycan binding protein Y3-like domain-containing protein</fullName>
    </recommendedName>
</protein>
<gene>
    <name evidence="2" type="ORF">P691DRAFT_766057</name>
</gene>
<dbReference type="InterPro" id="IPR054443">
    <property type="entry name" value="Y3-like_dom"/>
</dbReference>
<dbReference type="EMBL" id="MU151835">
    <property type="protein sequence ID" value="KAF9441626.1"/>
    <property type="molecule type" value="Genomic_DNA"/>
</dbReference>
<dbReference type="AlphaFoldDB" id="A0A9P5X1B1"/>
<reference evidence="2" key="1">
    <citation type="submission" date="2020-11" db="EMBL/GenBank/DDBJ databases">
        <authorList>
            <consortium name="DOE Joint Genome Institute"/>
            <person name="Ahrendt S."/>
            <person name="Riley R."/>
            <person name="Andreopoulos W."/>
            <person name="Labutti K."/>
            <person name="Pangilinan J."/>
            <person name="Ruiz-Duenas F.J."/>
            <person name="Barrasa J.M."/>
            <person name="Sanchez-Garcia M."/>
            <person name="Camarero S."/>
            <person name="Miyauchi S."/>
            <person name="Serrano A."/>
            <person name="Linde D."/>
            <person name="Babiker R."/>
            <person name="Drula E."/>
            <person name="Ayuso-Fernandez I."/>
            <person name="Pacheco R."/>
            <person name="Padilla G."/>
            <person name="Ferreira P."/>
            <person name="Barriuso J."/>
            <person name="Kellner H."/>
            <person name="Castanera R."/>
            <person name="Alfaro M."/>
            <person name="Ramirez L."/>
            <person name="Pisabarro A.G."/>
            <person name="Kuo A."/>
            <person name="Tritt A."/>
            <person name="Lipzen A."/>
            <person name="He G."/>
            <person name="Yan M."/>
            <person name="Ng V."/>
            <person name="Cullen D."/>
            <person name="Martin F."/>
            <person name="Rosso M.-N."/>
            <person name="Henrissat B."/>
            <person name="Hibbett D."/>
            <person name="Martinez A.T."/>
            <person name="Grigoriev I.V."/>
        </authorList>
    </citation>
    <scope>NUCLEOTIDE SEQUENCE</scope>
    <source>
        <strain evidence="2">MF-IS2</strain>
    </source>
</reference>
<accession>A0A9P5X1B1</accession>
<sequence>MSYEEGYVHPEHALKCCGPSSVHPEAKFLSSLRVFLVSSHTHSDHDMFKIAFLTSFLAFAVAQIAAQTCYTQGTGPTADCGIFINEFCNSAAQLSVQSRDSQSRCFNLPGGRRCDFIAYNSREISAAPNEPGCQFALHNVARNCPVGGSGRSRANDAYTFTIDPNRGPCTQDAQPSS</sequence>
<dbReference type="Pfam" id="PF22803">
    <property type="entry name" value="GBD_Y3"/>
    <property type="match status" value="1"/>
</dbReference>
<keyword evidence="3" id="KW-1185">Reference proteome</keyword>
<evidence type="ECO:0000313" key="2">
    <source>
        <dbReference type="EMBL" id="KAF9441626.1"/>
    </source>
</evidence>
<evidence type="ECO:0000259" key="1">
    <source>
        <dbReference type="Pfam" id="PF22803"/>
    </source>
</evidence>
<dbReference type="Proteomes" id="UP000807342">
    <property type="component" value="Unassembled WGS sequence"/>
</dbReference>
<evidence type="ECO:0000313" key="3">
    <source>
        <dbReference type="Proteomes" id="UP000807342"/>
    </source>
</evidence>